<comment type="subcellular location">
    <subcellularLocation>
        <location evidence="1">Cell membrane</location>
        <topology evidence="1">Multi-pass membrane protein</topology>
    </subcellularLocation>
</comment>
<feature type="transmembrane region" description="Helical" evidence="6">
    <location>
        <begin position="203"/>
        <end position="226"/>
    </location>
</feature>
<dbReference type="OrthoDB" id="3460090at2"/>
<accession>A0A1X7JFU5</accession>
<dbReference type="CDD" id="cd06581">
    <property type="entry name" value="TM_PBP1_LivM_like"/>
    <property type="match status" value="1"/>
</dbReference>
<feature type="transmembrane region" description="Helical" evidence="6">
    <location>
        <begin position="30"/>
        <end position="47"/>
    </location>
</feature>
<dbReference type="STRING" id="1515439.SAMN06265784_102529"/>
<evidence type="ECO:0000256" key="2">
    <source>
        <dbReference type="ARBA" id="ARBA00022475"/>
    </source>
</evidence>
<name>A0A1X7JFU5_9BURK</name>
<feature type="transmembrane region" description="Helical" evidence="6">
    <location>
        <begin position="77"/>
        <end position="98"/>
    </location>
</feature>
<evidence type="ECO:0000256" key="5">
    <source>
        <dbReference type="ARBA" id="ARBA00023136"/>
    </source>
</evidence>
<dbReference type="InterPro" id="IPR001851">
    <property type="entry name" value="ABC_transp_permease"/>
</dbReference>
<dbReference type="GO" id="GO:0005886">
    <property type="term" value="C:plasma membrane"/>
    <property type="evidence" value="ECO:0007669"/>
    <property type="project" value="UniProtKB-SubCell"/>
</dbReference>
<dbReference type="InterPro" id="IPR043428">
    <property type="entry name" value="LivM-like"/>
</dbReference>
<evidence type="ECO:0000256" key="4">
    <source>
        <dbReference type="ARBA" id="ARBA00022989"/>
    </source>
</evidence>
<feature type="transmembrane region" description="Helical" evidence="6">
    <location>
        <begin position="238"/>
        <end position="263"/>
    </location>
</feature>
<feature type="transmembrane region" description="Helical" evidence="6">
    <location>
        <begin position="54"/>
        <end position="71"/>
    </location>
</feature>
<proteinExistence type="predicted"/>
<sequence length="325" mass="34437">MKAVLILVAALALVLATGNAYLVNLLVVCAIYAIPAIGLSMLMGYTGQISLGHGAFVAFGAYLAAWLTRTIDLDPWLGLIAATACSALLAWCIGWIVFRLKGHHLAMATLALALIVHIVLVQWRSVTGGPDGLAGIPSLAIGPFSLASDQAVYVLAWALCALGLAMAHNLASSPMGFAMRTVSESERVALSLGIDAARVKRKVIALSGAYAGLGGALYAYWIGYISPDPFNVSFSIKLLLIVALGGAAGVWNVLFGTFVVVIVSEWLKPFGRLDVVIYGALLVSVMIFMRDGFVATLACQLRRLRQRAPLRPLVTGDVLRDKESL</sequence>
<dbReference type="Proteomes" id="UP000193228">
    <property type="component" value="Unassembled WGS sequence"/>
</dbReference>
<evidence type="ECO:0000313" key="8">
    <source>
        <dbReference type="Proteomes" id="UP000193228"/>
    </source>
</evidence>
<evidence type="ECO:0000256" key="1">
    <source>
        <dbReference type="ARBA" id="ARBA00004651"/>
    </source>
</evidence>
<feature type="transmembrane region" description="Helical" evidence="6">
    <location>
        <begin position="151"/>
        <end position="171"/>
    </location>
</feature>
<dbReference type="Pfam" id="PF02653">
    <property type="entry name" value="BPD_transp_2"/>
    <property type="match status" value="1"/>
</dbReference>
<gene>
    <name evidence="7" type="ORF">SAMN06265784_102529</name>
</gene>
<dbReference type="AlphaFoldDB" id="A0A1X7JFU5"/>
<evidence type="ECO:0000256" key="6">
    <source>
        <dbReference type="SAM" id="Phobius"/>
    </source>
</evidence>
<keyword evidence="4 6" id="KW-1133">Transmembrane helix</keyword>
<evidence type="ECO:0000256" key="3">
    <source>
        <dbReference type="ARBA" id="ARBA00022692"/>
    </source>
</evidence>
<protein>
    <submittedName>
        <fullName evidence="7">Amino acid/amide ABC transporter membrane protein 2, HAAT family</fullName>
    </submittedName>
</protein>
<dbReference type="PANTHER" id="PTHR30482">
    <property type="entry name" value="HIGH-AFFINITY BRANCHED-CHAIN AMINO ACID TRANSPORT SYSTEM PERMEASE"/>
    <property type="match status" value="1"/>
</dbReference>
<keyword evidence="5 6" id="KW-0472">Membrane</keyword>
<organism evidence="7 8">
    <name type="scientific">Paraburkholderia susongensis</name>
    <dbReference type="NCBI Taxonomy" id="1515439"/>
    <lineage>
        <taxon>Bacteria</taxon>
        <taxon>Pseudomonadati</taxon>
        <taxon>Pseudomonadota</taxon>
        <taxon>Betaproteobacteria</taxon>
        <taxon>Burkholderiales</taxon>
        <taxon>Burkholderiaceae</taxon>
        <taxon>Paraburkholderia</taxon>
    </lineage>
</organism>
<dbReference type="RefSeq" id="WP_085481653.1">
    <property type="nucleotide sequence ID" value="NZ_FXAT01000002.1"/>
</dbReference>
<keyword evidence="2" id="KW-1003">Cell membrane</keyword>
<dbReference type="PANTHER" id="PTHR30482:SF18">
    <property type="entry name" value="BRANCHED AMINO ACID TRANSPORT SYSTEM PERMEASE"/>
    <property type="match status" value="1"/>
</dbReference>
<feature type="transmembrane region" description="Helical" evidence="6">
    <location>
        <begin position="275"/>
        <end position="298"/>
    </location>
</feature>
<dbReference type="GO" id="GO:0015658">
    <property type="term" value="F:branched-chain amino acid transmembrane transporter activity"/>
    <property type="evidence" value="ECO:0007669"/>
    <property type="project" value="InterPro"/>
</dbReference>
<feature type="transmembrane region" description="Helical" evidence="6">
    <location>
        <begin position="105"/>
        <end position="123"/>
    </location>
</feature>
<reference evidence="8" key="1">
    <citation type="submission" date="2017-04" db="EMBL/GenBank/DDBJ databases">
        <authorList>
            <person name="Varghese N."/>
            <person name="Submissions S."/>
        </authorList>
    </citation>
    <scope>NUCLEOTIDE SEQUENCE [LARGE SCALE GENOMIC DNA]</scope>
    <source>
        <strain evidence="8">LMG 29540</strain>
    </source>
</reference>
<keyword evidence="3 6" id="KW-0812">Transmembrane</keyword>
<evidence type="ECO:0000313" key="7">
    <source>
        <dbReference type="EMBL" id="SMG26416.1"/>
    </source>
</evidence>
<keyword evidence="8" id="KW-1185">Reference proteome</keyword>
<dbReference type="EMBL" id="FXAT01000002">
    <property type="protein sequence ID" value="SMG26416.1"/>
    <property type="molecule type" value="Genomic_DNA"/>
</dbReference>